<protein>
    <submittedName>
        <fullName evidence="3">Uncharacterized protein</fullName>
    </submittedName>
</protein>
<proteinExistence type="predicted"/>
<evidence type="ECO:0000256" key="1">
    <source>
        <dbReference type="SAM" id="MobiDB-lite"/>
    </source>
</evidence>
<sequence>MFACSFDFSAWKTWEYQRKYSAFDFIFNLICLILFSIFVSFPWLLRKPDDTPNIGLHSPVFWIGISASILFGSVIIINYIFSIINLSKINKEYIKAKRLNIENDKDLKRLFNVIQYAWWFFFIFIALNKRLKEPYLNLLIWSVLRAEIIFINQIEEKYIVKNNPKKKYLEIKAQNIRTSDILNDIREEFKKLNKTAEIDQVRVYKLSQKTQNALVIYDPNQNQENQARNSVKSLTGNVNPDYNNLRTNNSGGARNNKNNKNTQNQRYNNYSNDQYHSNDQRGYYNNQNNGSGYRPKPMVNMVEKRKMPNAY</sequence>
<keyword evidence="2" id="KW-0812">Transmembrane</keyword>
<evidence type="ECO:0000256" key="2">
    <source>
        <dbReference type="SAM" id="Phobius"/>
    </source>
</evidence>
<feature type="compositionally biased region" description="Low complexity" evidence="1">
    <location>
        <begin position="282"/>
        <end position="293"/>
    </location>
</feature>
<dbReference type="Proteomes" id="UP001220940">
    <property type="component" value="Unassembled WGS sequence"/>
</dbReference>
<feature type="compositionally biased region" description="Low complexity" evidence="1">
    <location>
        <begin position="247"/>
        <end position="270"/>
    </location>
</feature>
<organism evidence="3 4">
    <name type="scientific">Mycoplasma bradburyae</name>
    <dbReference type="NCBI Taxonomy" id="2963128"/>
    <lineage>
        <taxon>Bacteria</taxon>
        <taxon>Bacillati</taxon>
        <taxon>Mycoplasmatota</taxon>
        <taxon>Mollicutes</taxon>
        <taxon>Mycoplasmataceae</taxon>
        <taxon>Mycoplasma</taxon>
    </lineage>
</organism>
<accession>A0ABT5GA41</accession>
<name>A0ABT5GA41_9MOLU</name>
<keyword evidence="4" id="KW-1185">Reference proteome</keyword>
<feature type="transmembrane region" description="Helical" evidence="2">
    <location>
        <begin position="25"/>
        <end position="45"/>
    </location>
</feature>
<evidence type="ECO:0000313" key="3">
    <source>
        <dbReference type="EMBL" id="MDC4181819.1"/>
    </source>
</evidence>
<feature type="transmembrane region" description="Helical" evidence="2">
    <location>
        <begin position="107"/>
        <end position="128"/>
    </location>
</feature>
<feature type="transmembrane region" description="Helical" evidence="2">
    <location>
        <begin position="60"/>
        <end position="86"/>
    </location>
</feature>
<feature type="compositionally biased region" description="Polar residues" evidence="1">
    <location>
        <begin position="233"/>
        <end position="246"/>
    </location>
</feature>
<keyword evidence="2" id="KW-1133">Transmembrane helix</keyword>
<comment type="caution">
    <text evidence="3">The sequence shown here is derived from an EMBL/GenBank/DDBJ whole genome shotgun (WGS) entry which is preliminary data.</text>
</comment>
<gene>
    <name evidence="3" type="ORF">LNO68_01280</name>
</gene>
<keyword evidence="2" id="KW-0472">Membrane</keyword>
<dbReference type="RefSeq" id="WP_255034649.1">
    <property type="nucleotide sequence ID" value="NZ_CP101414.1"/>
</dbReference>
<dbReference type="EMBL" id="JAJHZM010000007">
    <property type="protein sequence ID" value="MDC4181819.1"/>
    <property type="molecule type" value="Genomic_DNA"/>
</dbReference>
<reference evidence="3" key="1">
    <citation type="submission" date="2021-11" db="EMBL/GenBank/DDBJ databases">
        <title>Description of Mycoplasma bradburyaesp. nov.from sea birds: a tribute to a great mycoplasmologist.</title>
        <authorList>
            <person name="Ramirez A.S."/>
            <person name="Poveda C."/>
            <person name="Suarez-Perez A."/>
            <person name="Rosales R.S."/>
            <person name="Dijkman R."/>
            <person name="Feberwee A."/>
            <person name="Spergser J."/>
            <person name="Szostak M.P."/>
            <person name="Ressel L."/>
            <person name="Calabuig P."/>
            <person name="Catania S."/>
            <person name="Gobbo F."/>
            <person name="Timofte D."/>
            <person name="Poveda J.B."/>
        </authorList>
    </citation>
    <scope>NUCLEOTIDE SEQUENCE [LARGE SCALE GENOMIC DNA]</scope>
    <source>
        <strain evidence="3">T158</strain>
    </source>
</reference>
<feature type="region of interest" description="Disordered" evidence="1">
    <location>
        <begin position="233"/>
        <end position="311"/>
    </location>
</feature>
<evidence type="ECO:0000313" key="4">
    <source>
        <dbReference type="Proteomes" id="UP001220940"/>
    </source>
</evidence>
<feature type="compositionally biased region" description="Basic and acidic residues" evidence="1">
    <location>
        <begin position="302"/>
        <end position="311"/>
    </location>
</feature>